<dbReference type="SUPFAM" id="SSF53187">
    <property type="entry name" value="Zn-dependent exopeptidases"/>
    <property type="match status" value="1"/>
</dbReference>
<dbReference type="Gene3D" id="3.40.630.10">
    <property type="entry name" value="Zn peptidases"/>
    <property type="match status" value="1"/>
</dbReference>
<dbReference type="Pfam" id="PF01546">
    <property type="entry name" value="Peptidase_M20"/>
    <property type="match status" value="1"/>
</dbReference>
<reference evidence="1 2" key="1">
    <citation type="submission" date="2024-09" db="EMBL/GenBank/DDBJ databases">
        <authorList>
            <person name="Ruan L."/>
        </authorList>
    </citation>
    <scope>NUCLEOTIDE SEQUENCE [LARGE SCALE GENOMIC DNA]</scope>
    <source>
        <strain evidence="1 2">D33</strain>
    </source>
</reference>
<organism evidence="1 2">
    <name type="scientific">Paenibacillus terreus</name>
    <dbReference type="NCBI Taxonomy" id="1387834"/>
    <lineage>
        <taxon>Bacteria</taxon>
        <taxon>Bacillati</taxon>
        <taxon>Bacillota</taxon>
        <taxon>Bacilli</taxon>
        <taxon>Bacillales</taxon>
        <taxon>Paenibacillaceae</taxon>
        <taxon>Paenibacillus</taxon>
    </lineage>
</organism>
<dbReference type="PANTHER" id="PTHR43808:SF27">
    <property type="entry name" value="PROTEIN ROCB"/>
    <property type="match status" value="1"/>
</dbReference>
<sequence>MTKWSTPDQLTRLLADLVRIPSITGSLAEREFPVLLAERIRELAYFQTRPDLVQTHLLDDGNSVLTALVHSEKAAGDTVVLLSHFDVVDVEDYGELAGQAFDIEALTEHFRTHPGLLPEEVREDLASGDWVFGRGVMDMKCGLVLQLSLLERASLGEFEGNILLLAVPDEEVNSSGMRAAVSILARIAQLHGLNYKLFLNSEPMLFQNEEDQNRYIYTGTIGKVLPGFLCFGKETHVGESMAGLNGNFMASQITCEIELNTEFCEMVDDEATSPPTNLIQRGLKKEYSVQTPFRAVTLFNLLTMNKTADEVKKPLLAAAKRAALRMEQAYAQNTEYVLSHGGIAIKDLKIRTLTYDELYDYACRTKGKERVAQLMDRITAGRGTADDRDVAIMLTDELALLCKELAPMIVLFFAPPYYPAVCSSSIPFVRQVVKDLQAFARRECGVKLTTRHYMPGITDLSYTGAADTASLQALTRCMPNWGRGYSIPIEDLKLISAPVLNVGPVGKDAHKWTERLDRAYAFGTLAQLLPEVVHAAFRTSAETAGDAYANFR</sequence>
<dbReference type="RefSeq" id="WP_375528562.1">
    <property type="nucleotide sequence ID" value="NZ_JBHILM010000051.1"/>
</dbReference>
<evidence type="ECO:0000313" key="1">
    <source>
        <dbReference type="EMBL" id="MFB5684896.1"/>
    </source>
</evidence>
<dbReference type="PANTHER" id="PTHR43808">
    <property type="entry name" value="ACETYLORNITHINE DEACETYLASE"/>
    <property type="match status" value="1"/>
</dbReference>
<dbReference type="PIRSF" id="PIRSF010386">
    <property type="entry name" value="RocB"/>
    <property type="match status" value="1"/>
</dbReference>
<accession>A0ABV5BK64</accession>
<proteinExistence type="predicted"/>
<evidence type="ECO:0000313" key="2">
    <source>
        <dbReference type="Proteomes" id="UP001580407"/>
    </source>
</evidence>
<dbReference type="Proteomes" id="UP001580407">
    <property type="component" value="Unassembled WGS sequence"/>
</dbReference>
<dbReference type="EMBL" id="JBHILM010000051">
    <property type="protein sequence ID" value="MFB5684896.1"/>
    <property type="molecule type" value="Genomic_DNA"/>
</dbReference>
<protein>
    <submittedName>
        <fullName evidence="1">M20/M25/M40 family metallo-hydrolase</fullName>
    </submittedName>
</protein>
<name>A0ABV5BK64_9BACL</name>
<comment type="caution">
    <text evidence="1">The sequence shown here is derived from an EMBL/GenBank/DDBJ whole genome shotgun (WGS) entry which is preliminary data.</text>
</comment>
<dbReference type="InterPro" id="IPR050072">
    <property type="entry name" value="Peptidase_M20A"/>
</dbReference>
<gene>
    <name evidence="1" type="ORF">ACE3NQ_28710</name>
</gene>
<dbReference type="InterPro" id="IPR002933">
    <property type="entry name" value="Peptidase_M20"/>
</dbReference>
<dbReference type="InterPro" id="IPR012166">
    <property type="entry name" value="Uncharacterised_RocB"/>
</dbReference>
<keyword evidence="2" id="KW-1185">Reference proteome</keyword>